<dbReference type="InterPro" id="IPR050445">
    <property type="entry name" value="Bact_polysacc_biosynth/exp"/>
</dbReference>
<evidence type="ECO:0000259" key="10">
    <source>
        <dbReference type="Pfam" id="PF13807"/>
    </source>
</evidence>
<dbReference type="PANTHER" id="PTHR32309">
    <property type="entry name" value="TYROSINE-PROTEIN KINASE"/>
    <property type="match status" value="1"/>
</dbReference>
<feature type="domain" description="Tyrosine-protein kinase G-rich" evidence="10">
    <location>
        <begin position="331"/>
        <end position="405"/>
    </location>
</feature>
<keyword evidence="6 8" id="KW-0472">Membrane</keyword>
<keyword evidence="3" id="KW-1003">Cell membrane</keyword>
<dbReference type="Pfam" id="PF13807">
    <property type="entry name" value="GNVR"/>
    <property type="match status" value="1"/>
</dbReference>
<dbReference type="Proteomes" id="UP000323166">
    <property type="component" value="Unassembled WGS sequence"/>
</dbReference>
<dbReference type="EMBL" id="VNHM01000021">
    <property type="protein sequence ID" value="TYO93253.1"/>
    <property type="molecule type" value="Genomic_DNA"/>
</dbReference>
<comment type="caution">
    <text evidence="11">The sequence shown here is derived from an EMBL/GenBank/DDBJ whole genome shotgun (WGS) entry which is preliminary data.</text>
</comment>
<evidence type="ECO:0000313" key="11">
    <source>
        <dbReference type="EMBL" id="TYO93253.1"/>
    </source>
</evidence>
<dbReference type="GO" id="GO:0004713">
    <property type="term" value="F:protein tyrosine kinase activity"/>
    <property type="evidence" value="ECO:0007669"/>
    <property type="project" value="TreeGrafter"/>
</dbReference>
<reference evidence="11 12" key="1">
    <citation type="submission" date="2019-07" db="EMBL/GenBank/DDBJ databases">
        <title>Genomic Encyclopedia of Type Strains, Phase I: the one thousand microbial genomes (KMG-I) project.</title>
        <authorList>
            <person name="Kyrpides N."/>
        </authorList>
    </citation>
    <scope>NUCLEOTIDE SEQUENCE [LARGE SCALE GENOMIC DNA]</scope>
    <source>
        <strain evidence="11 12">DSM 6562</strain>
    </source>
</reference>
<dbReference type="RefSeq" id="WP_166512714.1">
    <property type="nucleotide sequence ID" value="NZ_VNHM01000021.1"/>
</dbReference>
<evidence type="ECO:0000259" key="9">
    <source>
        <dbReference type="Pfam" id="PF02706"/>
    </source>
</evidence>
<accession>A0A5S4ZN21</accession>
<evidence type="ECO:0000256" key="2">
    <source>
        <dbReference type="ARBA" id="ARBA00006683"/>
    </source>
</evidence>
<keyword evidence="7" id="KW-0175">Coiled coil</keyword>
<keyword evidence="4 8" id="KW-0812">Transmembrane</keyword>
<proteinExistence type="inferred from homology"/>
<dbReference type="AlphaFoldDB" id="A0A5S4ZN21"/>
<protein>
    <submittedName>
        <fullName evidence="11">Uncharacterized protein involved in exopolysaccharide biosynthesis</fullName>
    </submittedName>
</protein>
<sequence length="450" mass="49766">MSEKPDYIESDEIDLRQIFGVLKKWSKVIVIITLLALLTSAVMSYFVMDPVYEARSMLLVTMPVGNQPASLQSGNDLESVINTISRLPLMTMNTYVSQLTSDTMYQRVVDKLNLDEQGYKAKNLAGMVKAEVAKDSNIIELRVQHTDPRLAADVANALGEVYLEYLSEKNQQQMTRSTDFLLEQKEETDKQLNALLEEYRLFNSDAQSVEYLQKQFASLTDDLNAYQTQADLAYAEARQLEAGVASLRAKLAQTPETITVDRVSQDGTGVIVSEEANQVYVSLSQQLNEKEAQLAEKTAGLAAMNEAIERLRAQLASLQTVLSAKQIKQQQLQNEISRLEETQNMLAQKITQTQIAKSIDMGETSINIASPALVPANPVKPNKQLNMAIALVLGLMVAVGLAFVLEFMDNTIKSPDDVQKHLGLPVVGTIPFYRGSGNKSVRGLLNAKKA</sequence>
<keyword evidence="5 8" id="KW-1133">Transmembrane helix</keyword>
<evidence type="ECO:0000256" key="6">
    <source>
        <dbReference type="ARBA" id="ARBA00023136"/>
    </source>
</evidence>
<name>A0A5S4ZN21_9FIRM</name>
<evidence type="ECO:0000256" key="7">
    <source>
        <dbReference type="SAM" id="Coils"/>
    </source>
</evidence>
<gene>
    <name evidence="11" type="ORF">LX24_02782</name>
</gene>
<feature type="domain" description="Polysaccharide chain length determinant N-terminal" evidence="9">
    <location>
        <begin position="11"/>
        <end position="112"/>
    </location>
</feature>
<dbReference type="InterPro" id="IPR032807">
    <property type="entry name" value="GNVR"/>
</dbReference>
<evidence type="ECO:0000313" key="12">
    <source>
        <dbReference type="Proteomes" id="UP000323166"/>
    </source>
</evidence>
<evidence type="ECO:0000256" key="3">
    <source>
        <dbReference type="ARBA" id="ARBA00022475"/>
    </source>
</evidence>
<organism evidence="11 12">
    <name type="scientific">Desulfallas thermosapovorans DSM 6562</name>
    <dbReference type="NCBI Taxonomy" id="1121431"/>
    <lineage>
        <taxon>Bacteria</taxon>
        <taxon>Bacillati</taxon>
        <taxon>Bacillota</taxon>
        <taxon>Clostridia</taxon>
        <taxon>Eubacteriales</taxon>
        <taxon>Desulfallaceae</taxon>
        <taxon>Desulfallas</taxon>
    </lineage>
</organism>
<dbReference type="PANTHER" id="PTHR32309:SF13">
    <property type="entry name" value="FERRIC ENTEROBACTIN TRANSPORT PROTEIN FEPE"/>
    <property type="match status" value="1"/>
</dbReference>
<evidence type="ECO:0000256" key="5">
    <source>
        <dbReference type="ARBA" id="ARBA00022989"/>
    </source>
</evidence>
<feature type="transmembrane region" description="Helical" evidence="8">
    <location>
        <begin position="385"/>
        <end position="405"/>
    </location>
</feature>
<feature type="transmembrane region" description="Helical" evidence="8">
    <location>
        <begin position="28"/>
        <end position="48"/>
    </location>
</feature>
<feature type="coiled-coil region" evidence="7">
    <location>
        <begin position="273"/>
        <end position="349"/>
    </location>
</feature>
<evidence type="ECO:0000256" key="8">
    <source>
        <dbReference type="SAM" id="Phobius"/>
    </source>
</evidence>
<evidence type="ECO:0000256" key="1">
    <source>
        <dbReference type="ARBA" id="ARBA00004651"/>
    </source>
</evidence>
<keyword evidence="12" id="KW-1185">Reference proteome</keyword>
<comment type="similarity">
    <text evidence="2">Belongs to the CpsC/CapA family.</text>
</comment>
<evidence type="ECO:0000256" key="4">
    <source>
        <dbReference type="ARBA" id="ARBA00022692"/>
    </source>
</evidence>
<dbReference type="GO" id="GO:0005886">
    <property type="term" value="C:plasma membrane"/>
    <property type="evidence" value="ECO:0007669"/>
    <property type="project" value="UniProtKB-SubCell"/>
</dbReference>
<comment type="subcellular location">
    <subcellularLocation>
        <location evidence="1">Cell membrane</location>
        <topology evidence="1">Multi-pass membrane protein</topology>
    </subcellularLocation>
</comment>
<dbReference type="Pfam" id="PF02706">
    <property type="entry name" value="Wzz"/>
    <property type="match status" value="1"/>
</dbReference>
<feature type="coiled-coil region" evidence="7">
    <location>
        <begin position="178"/>
        <end position="229"/>
    </location>
</feature>
<dbReference type="InterPro" id="IPR003856">
    <property type="entry name" value="LPS_length_determ_N"/>
</dbReference>